<protein>
    <submittedName>
        <fullName evidence="1">Uncharacterized protein</fullName>
    </submittedName>
</protein>
<keyword evidence="2" id="KW-1185">Reference proteome</keyword>
<dbReference type="Proteomes" id="UP000296049">
    <property type="component" value="Unassembled WGS sequence"/>
</dbReference>
<evidence type="ECO:0000313" key="2">
    <source>
        <dbReference type="Proteomes" id="UP000296049"/>
    </source>
</evidence>
<dbReference type="EMBL" id="KB742932">
    <property type="protein sequence ID" value="EOB02694.1"/>
    <property type="molecule type" value="Genomic_DNA"/>
</dbReference>
<organism evidence="1 2">
    <name type="scientific">Anas platyrhynchos</name>
    <name type="common">Mallard</name>
    <name type="synonym">Anas boschas</name>
    <dbReference type="NCBI Taxonomy" id="8839"/>
    <lineage>
        <taxon>Eukaryota</taxon>
        <taxon>Metazoa</taxon>
        <taxon>Chordata</taxon>
        <taxon>Craniata</taxon>
        <taxon>Vertebrata</taxon>
        <taxon>Euteleostomi</taxon>
        <taxon>Archelosauria</taxon>
        <taxon>Archosauria</taxon>
        <taxon>Dinosauria</taxon>
        <taxon>Saurischia</taxon>
        <taxon>Theropoda</taxon>
        <taxon>Coelurosauria</taxon>
        <taxon>Aves</taxon>
        <taxon>Neognathae</taxon>
        <taxon>Galloanserae</taxon>
        <taxon>Anseriformes</taxon>
        <taxon>Anatidae</taxon>
        <taxon>Anatinae</taxon>
        <taxon>Anas</taxon>
    </lineage>
</organism>
<reference evidence="2" key="1">
    <citation type="journal article" date="2013" name="Nat. Genet.">
        <title>The duck genome and transcriptome provide insight into an avian influenza virus reservoir species.</title>
        <authorList>
            <person name="Huang Y."/>
            <person name="Li Y."/>
            <person name="Burt D.W."/>
            <person name="Chen H."/>
            <person name="Zhang Y."/>
            <person name="Qian W."/>
            <person name="Kim H."/>
            <person name="Gan S."/>
            <person name="Zhao Y."/>
            <person name="Li J."/>
            <person name="Yi K."/>
            <person name="Feng H."/>
            <person name="Zhu P."/>
            <person name="Li B."/>
            <person name="Liu Q."/>
            <person name="Fairley S."/>
            <person name="Magor K.E."/>
            <person name="Du Z."/>
            <person name="Hu X."/>
            <person name="Goodman L."/>
            <person name="Tafer H."/>
            <person name="Vignal A."/>
            <person name="Lee T."/>
            <person name="Kim K.W."/>
            <person name="Sheng Z."/>
            <person name="An Y."/>
            <person name="Searle S."/>
            <person name="Herrero J."/>
            <person name="Groenen M.A."/>
            <person name="Crooijmans R.P."/>
            <person name="Faraut T."/>
            <person name="Cai Q."/>
            <person name="Webster R.G."/>
            <person name="Aldridge J.R."/>
            <person name="Warren W.C."/>
            <person name="Bartschat S."/>
            <person name="Kehr S."/>
            <person name="Marz M."/>
            <person name="Stadler P.F."/>
            <person name="Smith J."/>
            <person name="Kraus R.H."/>
            <person name="Zhao Y."/>
            <person name="Ren L."/>
            <person name="Fei J."/>
            <person name="Morisson M."/>
            <person name="Kaiser P."/>
            <person name="Griffin D.K."/>
            <person name="Rao M."/>
            <person name="Pitel F."/>
            <person name="Wang J."/>
            <person name="Li N."/>
        </authorList>
    </citation>
    <scope>NUCLEOTIDE SEQUENCE [LARGE SCALE GENOMIC DNA]</scope>
</reference>
<evidence type="ECO:0000313" key="1">
    <source>
        <dbReference type="EMBL" id="EOB02694.1"/>
    </source>
</evidence>
<dbReference type="AlphaFoldDB" id="R0LAI0"/>
<accession>R0LAI0</accession>
<name>R0LAI0_ANAPL</name>
<gene>
    <name evidence="1" type="ORF">Anapl_11277</name>
</gene>
<sequence length="74" mass="8381">MTSLNDVWANAFLEWAARLSFEIMGYFDYNIIAEASQYAARGLNVNKNEDAVKTSYLRPRIFKLFELDSGGVAP</sequence>
<proteinExistence type="predicted"/>